<comment type="similarity">
    <text evidence="1">Belongs to the HypE family.</text>
</comment>
<reference evidence="4 5" key="1">
    <citation type="submission" date="2016-11" db="EMBL/GenBank/DDBJ databases">
        <authorList>
            <person name="Jaros S."/>
            <person name="Januszkiewicz K."/>
            <person name="Wedrychowicz H."/>
        </authorList>
    </citation>
    <scope>NUCLEOTIDE SEQUENCE [LARGE SCALE GENOMIC DNA]</scope>
    <source>
        <strain evidence="4 5">DSM 10068</strain>
    </source>
</reference>
<name>A0A1M5Z0B7_9FIRM</name>
<dbReference type="InterPro" id="IPR036676">
    <property type="entry name" value="PurM-like_C_sf"/>
</dbReference>
<feature type="domain" description="PurM-like C-terminal" evidence="3">
    <location>
        <begin position="157"/>
        <end position="306"/>
    </location>
</feature>
<dbReference type="InterPro" id="IPR010918">
    <property type="entry name" value="PurM-like_C_dom"/>
</dbReference>
<dbReference type="EMBL" id="FQXV01000012">
    <property type="protein sequence ID" value="SHI17707.1"/>
    <property type="molecule type" value="Genomic_DNA"/>
</dbReference>
<dbReference type="PANTHER" id="PTHR30303">
    <property type="entry name" value="HYDROGENASE ISOENZYMES FORMATION PROTEIN HYPE"/>
    <property type="match status" value="1"/>
</dbReference>
<dbReference type="OrthoDB" id="9801934at2"/>
<evidence type="ECO:0000313" key="4">
    <source>
        <dbReference type="EMBL" id="SHI17707.1"/>
    </source>
</evidence>
<dbReference type="PIRSF" id="PIRSF005644">
    <property type="entry name" value="Hdrgns_mtr_HypE"/>
    <property type="match status" value="1"/>
</dbReference>
<evidence type="ECO:0000313" key="5">
    <source>
        <dbReference type="Proteomes" id="UP000183995"/>
    </source>
</evidence>
<gene>
    <name evidence="4" type="ORF">SAMN02745823_03039</name>
</gene>
<dbReference type="InterPro" id="IPR011854">
    <property type="entry name" value="HypE"/>
</dbReference>
<evidence type="ECO:0000259" key="3">
    <source>
        <dbReference type="Pfam" id="PF02769"/>
    </source>
</evidence>
<dbReference type="AlphaFoldDB" id="A0A1M5Z0B7"/>
<protein>
    <submittedName>
        <fullName evidence="4">Hydrogenase expression/formation protein HypE</fullName>
    </submittedName>
</protein>
<dbReference type="NCBIfam" id="TIGR02124">
    <property type="entry name" value="hypE"/>
    <property type="match status" value="1"/>
</dbReference>
<dbReference type="STRING" id="1123282.SAMN02745823_03039"/>
<proteinExistence type="inferred from homology"/>
<dbReference type="RefSeq" id="WP_073080714.1">
    <property type="nucleotide sequence ID" value="NZ_FQXV01000012.1"/>
</dbReference>
<evidence type="ECO:0000259" key="2">
    <source>
        <dbReference type="Pfam" id="PF00586"/>
    </source>
</evidence>
<feature type="domain" description="PurM-like N-terminal" evidence="2">
    <location>
        <begin position="35"/>
        <end position="145"/>
    </location>
</feature>
<dbReference type="Pfam" id="PF02769">
    <property type="entry name" value="AIRS_C"/>
    <property type="match status" value="1"/>
</dbReference>
<dbReference type="Gene3D" id="3.90.650.10">
    <property type="entry name" value="PurM-like C-terminal domain"/>
    <property type="match status" value="1"/>
</dbReference>
<dbReference type="SUPFAM" id="SSF56042">
    <property type="entry name" value="PurM C-terminal domain-like"/>
    <property type="match status" value="1"/>
</dbReference>
<dbReference type="InterPro" id="IPR016188">
    <property type="entry name" value="PurM-like_N"/>
</dbReference>
<accession>A0A1M5Z0B7</accession>
<dbReference type="GO" id="GO:0051604">
    <property type="term" value="P:protein maturation"/>
    <property type="evidence" value="ECO:0007669"/>
    <property type="project" value="TreeGrafter"/>
</dbReference>
<dbReference type="Proteomes" id="UP000183995">
    <property type="component" value="Unassembled WGS sequence"/>
</dbReference>
<dbReference type="InterPro" id="IPR036921">
    <property type="entry name" value="PurM-like_N_sf"/>
</dbReference>
<dbReference type="Gene3D" id="3.30.1330.10">
    <property type="entry name" value="PurM-like, N-terminal domain"/>
    <property type="match status" value="1"/>
</dbReference>
<dbReference type="SUPFAM" id="SSF55326">
    <property type="entry name" value="PurM N-terminal domain-like"/>
    <property type="match status" value="1"/>
</dbReference>
<evidence type="ECO:0000256" key="1">
    <source>
        <dbReference type="ARBA" id="ARBA00006243"/>
    </source>
</evidence>
<dbReference type="CDD" id="cd02197">
    <property type="entry name" value="HypE"/>
    <property type="match status" value="1"/>
</dbReference>
<sequence length="329" mass="34643">MKITSAHGGGGKQTGDLIGAIFGVYFTNEILDRMEDAAVLDLPSTRIAFTTDSFVVTPLFFPGGDIGKLAVCGTVNDLLMRGARPKYLSAGFILEEGLDTDDLERVVISMHNAAREAGVLIVAGDTKVVEGKAGMYVNTSGIGMVEARGDISAGAARPGDAVIISGHLGNHQACLLSRRMGIENTIESDCAPLGEMVLRLLESGLDIHTLRDITRGGLATVLNEIAAASKVRITLDGGAEYADEQVRGFCDILGLDPLTMGNEGRLALLLPEKDAERALALIRGSKYGADAIRVGTVRDTDRPEVVITTRAGGTRVVTPLLGEGLPRIC</sequence>
<keyword evidence="5" id="KW-1185">Reference proteome</keyword>
<organism evidence="4 5">
    <name type="scientific">Sporobacter termitidis DSM 10068</name>
    <dbReference type="NCBI Taxonomy" id="1123282"/>
    <lineage>
        <taxon>Bacteria</taxon>
        <taxon>Bacillati</taxon>
        <taxon>Bacillota</taxon>
        <taxon>Clostridia</taxon>
        <taxon>Eubacteriales</taxon>
        <taxon>Oscillospiraceae</taxon>
        <taxon>Sporobacter</taxon>
    </lineage>
</organism>
<dbReference type="Pfam" id="PF00586">
    <property type="entry name" value="AIRS"/>
    <property type="match status" value="1"/>
</dbReference>
<dbReference type="PANTHER" id="PTHR30303:SF0">
    <property type="entry name" value="CARBAMOYL DEHYDRATASE HYPE"/>
    <property type="match status" value="1"/>
</dbReference>